<sequence length="85" mass="9270">MLPEFQGRGLAGRALARTLAHAAAQDRIRWGHAFPRVDNAASNALCRRSGFALRGEVDFEFPPGNPLRCHDWRRDLTTVDGAAGG</sequence>
<dbReference type="AlphaFoldDB" id="A0A316FSL5"/>
<reference evidence="1 2" key="1">
    <citation type="submission" date="2018-05" db="EMBL/GenBank/DDBJ databases">
        <title>Genomic Encyclopedia of Archaeal and Bacterial Type Strains, Phase II (KMG-II): from individual species to whole genera.</title>
        <authorList>
            <person name="Goeker M."/>
        </authorList>
    </citation>
    <scope>NUCLEOTIDE SEQUENCE [LARGE SCALE GENOMIC DNA]</scope>
    <source>
        <strain evidence="1 2">DSM 45184</strain>
    </source>
</reference>
<proteinExistence type="predicted"/>
<gene>
    <name evidence="1" type="ORF">BC793_102142</name>
</gene>
<dbReference type="SUPFAM" id="SSF55729">
    <property type="entry name" value="Acyl-CoA N-acyltransferases (Nat)"/>
    <property type="match status" value="1"/>
</dbReference>
<evidence type="ECO:0000313" key="2">
    <source>
        <dbReference type="Proteomes" id="UP000245697"/>
    </source>
</evidence>
<dbReference type="Gene3D" id="3.40.630.30">
    <property type="match status" value="1"/>
</dbReference>
<evidence type="ECO:0000313" key="1">
    <source>
        <dbReference type="EMBL" id="PWK51115.1"/>
    </source>
</evidence>
<dbReference type="GO" id="GO:0016740">
    <property type="term" value="F:transferase activity"/>
    <property type="evidence" value="ECO:0007669"/>
    <property type="project" value="UniProtKB-KW"/>
</dbReference>
<comment type="caution">
    <text evidence="1">The sequence shown here is derived from an EMBL/GenBank/DDBJ whole genome shotgun (WGS) entry which is preliminary data.</text>
</comment>
<keyword evidence="1" id="KW-0808">Transferase</keyword>
<accession>A0A316FSL5</accession>
<organism evidence="1 2">
    <name type="scientific">Actinoplanes xinjiangensis</name>
    <dbReference type="NCBI Taxonomy" id="512350"/>
    <lineage>
        <taxon>Bacteria</taxon>
        <taxon>Bacillati</taxon>
        <taxon>Actinomycetota</taxon>
        <taxon>Actinomycetes</taxon>
        <taxon>Micromonosporales</taxon>
        <taxon>Micromonosporaceae</taxon>
        <taxon>Actinoplanes</taxon>
    </lineage>
</organism>
<keyword evidence="2" id="KW-1185">Reference proteome</keyword>
<name>A0A316FSL5_9ACTN</name>
<dbReference type="Proteomes" id="UP000245697">
    <property type="component" value="Unassembled WGS sequence"/>
</dbReference>
<dbReference type="InterPro" id="IPR016181">
    <property type="entry name" value="Acyl_CoA_acyltransferase"/>
</dbReference>
<dbReference type="EMBL" id="QGGR01000002">
    <property type="protein sequence ID" value="PWK51115.1"/>
    <property type="molecule type" value="Genomic_DNA"/>
</dbReference>
<protein>
    <submittedName>
        <fullName evidence="1">Acetyltransferase (GNAT) family protein</fullName>
    </submittedName>
</protein>